<protein>
    <submittedName>
        <fullName evidence="2">Uncharacterized protein</fullName>
    </submittedName>
</protein>
<feature type="compositionally biased region" description="Pro residues" evidence="1">
    <location>
        <begin position="485"/>
        <end position="496"/>
    </location>
</feature>
<organism evidence="2 3">
    <name type="scientific">Mycena belliarum</name>
    <dbReference type="NCBI Taxonomy" id="1033014"/>
    <lineage>
        <taxon>Eukaryota</taxon>
        <taxon>Fungi</taxon>
        <taxon>Dikarya</taxon>
        <taxon>Basidiomycota</taxon>
        <taxon>Agaricomycotina</taxon>
        <taxon>Agaricomycetes</taxon>
        <taxon>Agaricomycetidae</taxon>
        <taxon>Agaricales</taxon>
        <taxon>Marasmiineae</taxon>
        <taxon>Mycenaceae</taxon>
        <taxon>Mycena</taxon>
    </lineage>
</organism>
<dbReference type="InterPro" id="IPR011009">
    <property type="entry name" value="Kinase-like_dom_sf"/>
</dbReference>
<dbReference type="AlphaFoldDB" id="A0AAD6UMT9"/>
<dbReference type="Gene3D" id="1.10.510.10">
    <property type="entry name" value="Transferase(Phosphotransferase) domain 1"/>
    <property type="match status" value="1"/>
</dbReference>
<sequence>MPSHSLPFNLHRSADRPLYAVLDTLPTLVQPSLDDLLIPERISARGDNVSKFFPALCARYQPSSAGDNRAEQRTIDQTEVVPALPVDWTRKEIAVQRRKAPKPLPEKYQGGVLQKSIYTPHGKWAWVAGLPYKDSERSILLSSGVMCSAFLRTGTIGDQPVKYISKVWATKQKWHGFFSELALYKVQLKSLQGRVVPAIINVYSSAGAVDVAMEPPHHSFWIEASADMPHVLKKRCVQAFEKLHAAGVYHGDIELRHMIIGGDARVTIIDFQASRALVPNSAVQLAAATADDLRMEMRKVKFKLDYEGARAWEDEKLMRNARLKRRNRASGGHEEPLEEDRIDPPIDSREWNLEWIGKPVEPTRFVMPGQSTTDLESAVGQFLSILEKLEEEEAKQDGASLKAQRKSSPDFKAPAVPSKASNTQAIGMGFGATVLHPTKAIRGPRAALKRKSECERPQDSKRIRVETPFPSTSSLLPPVNERDAPPPPIHSSPPPAKVRDFAIEATVAATSKDLLGRGPQLAPMPMISDDRPIASSPRKRKRNDEPPATRGRPKLRTSVACDISSAISGEHATEDHAVVTSTSALFRWIGNLWRFVY</sequence>
<feature type="region of interest" description="Disordered" evidence="1">
    <location>
        <begin position="515"/>
        <end position="557"/>
    </location>
</feature>
<dbReference type="Proteomes" id="UP001222325">
    <property type="component" value="Unassembled WGS sequence"/>
</dbReference>
<feature type="compositionally biased region" description="Low complexity" evidence="1">
    <location>
        <begin position="467"/>
        <end position="478"/>
    </location>
</feature>
<gene>
    <name evidence="2" type="ORF">B0H15DRAFT_317840</name>
</gene>
<reference evidence="2" key="1">
    <citation type="submission" date="2023-03" db="EMBL/GenBank/DDBJ databases">
        <title>Massive genome expansion in bonnet fungi (Mycena s.s.) driven by repeated elements and novel gene families across ecological guilds.</title>
        <authorList>
            <consortium name="Lawrence Berkeley National Laboratory"/>
            <person name="Harder C.B."/>
            <person name="Miyauchi S."/>
            <person name="Viragh M."/>
            <person name="Kuo A."/>
            <person name="Thoen E."/>
            <person name="Andreopoulos B."/>
            <person name="Lu D."/>
            <person name="Skrede I."/>
            <person name="Drula E."/>
            <person name="Henrissat B."/>
            <person name="Morin E."/>
            <person name="Kohler A."/>
            <person name="Barry K."/>
            <person name="LaButti K."/>
            <person name="Morin E."/>
            <person name="Salamov A."/>
            <person name="Lipzen A."/>
            <person name="Mereny Z."/>
            <person name="Hegedus B."/>
            <person name="Baldrian P."/>
            <person name="Stursova M."/>
            <person name="Weitz H."/>
            <person name="Taylor A."/>
            <person name="Grigoriev I.V."/>
            <person name="Nagy L.G."/>
            <person name="Martin F."/>
            <person name="Kauserud H."/>
        </authorList>
    </citation>
    <scope>NUCLEOTIDE SEQUENCE</scope>
    <source>
        <strain evidence="2">CBHHK173m</strain>
    </source>
</reference>
<dbReference type="SUPFAM" id="SSF56112">
    <property type="entry name" value="Protein kinase-like (PK-like)"/>
    <property type="match status" value="1"/>
</dbReference>
<accession>A0AAD6UMT9</accession>
<keyword evidence="3" id="KW-1185">Reference proteome</keyword>
<name>A0AAD6UMT9_9AGAR</name>
<proteinExistence type="predicted"/>
<feature type="compositionally biased region" description="Basic and acidic residues" evidence="1">
    <location>
        <begin position="450"/>
        <end position="465"/>
    </location>
</feature>
<feature type="region of interest" description="Disordered" evidence="1">
    <location>
        <begin position="441"/>
        <end position="496"/>
    </location>
</feature>
<dbReference type="EMBL" id="JARJCN010000003">
    <property type="protein sequence ID" value="KAJ7102202.1"/>
    <property type="molecule type" value="Genomic_DNA"/>
</dbReference>
<feature type="region of interest" description="Disordered" evidence="1">
    <location>
        <begin position="395"/>
        <end position="422"/>
    </location>
</feature>
<evidence type="ECO:0000313" key="2">
    <source>
        <dbReference type="EMBL" id="KAJ7102202.1"/>
    </source>
</evidence>
<evidence type="ECO:0000256" key="1">
    <source>
        <dbReference type="SAM" id="MobiDB-lite"/>
    </source>
</evidence>
<evidence type="ECO:0000313" key="3">
    <source>
        <dbReference type="Proteomes" id="UP001222325"/>
    </source>
</evidence>
<comment type="caution">
    <text evidence="2">The sequence shown here is derived from an EMBL/GenBank/DDBJ whole genome shotgun (WGS) entry which is preliminary data.</text>
</comment>